<evidence type="ECO:0000313" key="2">
    <source>
        <dbReference type="Proteomes" id="UP000653056"/>
    </source>
</evidence>
<dbReference type="EMBL" id="BMXS01000007">
    <property type="protein sequence ID" value="GGX90647.1"/>
    <property type="molecule type" value="Genomic_DNA"/>
</dbReference>
<comment type="caution">
    <text evidence="1">The sequence shown here is derived from an EMBL/GenBank/DDBJ whole genome shotgun (WGS) entry which is preliminary data.</text>
</comment>
<keyword evidence="2" id="KW-1185">Reference proteome</keyword>
<reference evidence="2" key="1">
    <citation type="journal article" date="2019" name="Int. J. Syst. Evol. Microbiol.">
        <title>The Global Catalogue of Microorganisms (GCM) 10K type strain sequencing project: providing services to taxonomists for standard genome sequencing and annotation.</title>
        <authorList>
            <consortium name="The Broad Institute Genomics Platform"/>
            <consortium name="The Broad Institute Genome Sequencing Center for Infectious Disease"/>
            <person name="Wu L."/>
            <person name="Ma J."/>
        </authorList>
    </citation>
    <scope>NUCLEOTIDE SEQUENCE [LARGE SCALE GENOMIC DNA]</scope>
    <source>
        <strain evidence="2">KCTC 22228</strain>
    </source>
</reference>
<name>A0ABQ2YNZ9_9GAMM</name>
<protein>
    <submittedName>
        <fullName evidence="1">Uncharacterized protein</fullName>
    </submittedName>
</protein>
<organism evidence="1 2">
    <name type="scientific">Litchfieldella qijiaojingensis</name>
    <dbReference type="NCBI Taxonomy" id="980347"/>
    <lineage>
        <taxon>Bacteria</taxon>
        <taxon>Pseudomonadati</taxon>
        <taxon>Pseudomonadota</taxon>
        <taxon>Gammaproteobacteria</taxon>
        <taxon>Oceanospirillales</taxon>
        <taxon>Halomonadaceae</taxon>
        <taxon>Litchfieldella</taxon>
    </lineage>
</organism>
<gene>
    <name evidence="1" type="ORF">GCM10007160_17640</name>
</gene>
<proteinExistence type="predicted"/>
<dbReference type="Proteomes" id="UP000653056">
    <property type="component" value="Unassembled WGS sequence"/>
</dbReference>
<sequence>MKDISEHFTYPMVCDQAAKPCPMSPPLIALAMSGERSVEQSTDELADGVEQPLEDSTLLDTLQGHQRQFIQ</sequence>
<accession>A0ABQ2YNZ9</accession>
<evidence type="ECO:0000313" key="1">
    <source>
        <dbReference type="EMBL" id="GGX90647.1"/>
    </source>
</evidence>